<gene>
    <name evidence="2" type="ORF">FOQG_18920</name>
</gene>
<evidence type="ECO:0008006" key="4">
    <source>
        <dbReference type="Google" id="ProtNLM"/>
    </source>
</evidence>
<keyword evidence="3" id="KW-1185">Reference proteome</keyword>
<dbReference type="Proteomes" id="UP000030663">
    <property type="component" value="Unassembled WGS sequence"/>
</dbReference>
<dbReference type="EMBL" id="KI979533">
    <property type="protein sequence ID" value="EXK76337.1"/>
    <property type="molecule type" value="Genomic_DNA"/>
</dbReference>
<feature type="compositionally biased region" description="Polar residues" evidence="1">
    <location>
        <begin position="52"/>
        <end position="62"/>
    </location>
</feature>
<evidence type="ECO:0000256" key="1">
    <source>
        <dbReference type="SAM" id="MobiDB-lite"/>
    </source>
</evidence>
<accession>X0C0K6</accession>
<protein>
    <recommendedName>
        <fullName evidence="4">BED-type domain-containing protein</fullName>
    </recommendedName>
</protein>
<evidence type="ECO:0000313" key="3">
    <source>
        <dbReference type="Proteomes" id="UP000030663"/>
    </source>
</evidence>
<feature type="compositionally biased region" description="Basic and acidic residues" evidence="1">
    <location>
        <begin position="63"/>
        <end position="73"/>
    </location>
</feature>
<feature type="region of interest" description="Disordered" evidence="1">
    <location>
        <begin position="1"/>
        <end position="73"/>
    </location>
</feature>
<feature type="compositionally biased region" description="Polar residues" evidence="1">
    <location>
        <begin position="32"/>
        <end position="44"/>
    </location>
</feature>
<evidence type="ECO:0000313" key="2">
    <source>
        <dbReference type="EMBL" id="EXK76337.1"/>
    </source>
</evidence>
<feature type="compositionally biased region" description="Low complexity" evidence="1">
    <location>
        <begin position="1"/>
        <end position="11"/>
    </location>
</feature>
<reference evidence="2 3" key="1">
    <citation type="submission" date="2011-11" db="EMBL/GenBank/DDBJ databases">
        <title>The Genome Sequence of Fusarium oxysporum PHW815.</title>
        <authorList>
            <consortium name="The Broad Institute Genome Sequencing Platform"/>
            <person name="Ma L.-J."/>
            <person name="Gale L.R."/>
            <person name="Schwartz D.C."/>
            <person name="Zhou S."/>
            <person name="Corby-Kistler H."/>
            <person name="Young S.K."/>
            <person name="Zeng Q."/>
            <person name="Gargeya S."/>
            <person name="Fitzgerald M."/>
            <person name="Haas B."/>
            <person name="Abouelleil A."/>
            <person name="Alvarado L."/>
            <person name="Arachchi H.M."/>
            <person name="Berlin A."/>
            <person name="Brown A."/>
            <person name="Chapman S.B."/>
            <person name="Chen Z."/>
            <person name="Dunbar C."/>
            <person name="Freedman E."/>
            <person name="Gearin G."/>
            <person name="Goldberg J."/>
            <person name="Griggs A."/>
            <person name="Gujja S."/>
            <person name="Heiman D."/>
            <person name="Howarth C."/>
            <person name="Larson L."/>
            <person name="Lui A."/>
            <person name="MacDonald P.J.P."/>
            <person name="Montmayeur A."/>
            <person name="Murphy C."/>
            <person name="Neiman D."/>
            <person name="Pearson M."/>
            <person name="Priest M."/>
            <person name="Roberts A."/>
            <person name="Saif S."/>
            <person name="Shea T."/>
            <person name="Shenoy N."/>
            <person name="Sisk P."/>
            <person name="Stolte C."/>
            <person name="Sykes S."/>
            <person name="Wortman J."/>
            <person name="Nusbaum C."/>
            <person name="Birren B."/>
        </authorList>
    </citation>
    <scope>NUCLEOTIDE SEQUENCE [LARGE SCALE GENOMIC DNA]</scope>
    <source>
        <strain evidence="2 3">54005</strain>
    </source>
</reference>
<proteinExistence type="predicted"/>
<dbReference type="AlphaFoldDB" id="X0C0K6"/>
<dbReference type="HOGENOM" id="CLU_1855378_0_0_1"/>
<organism evidence="2 3">
    <name type="scientific">Fusarium oxysporum f. sp. raphani 54005</name>
    <dbReference type="NCBI Taxonomy" id="1089458"/>
    <lineage>
        <taxon>Eukaryota</taxon>
        <taxon>Fungi</taxon>
        <taxon>Dikarya</taxon>
        <taxon>Ascomycota</taxon>
        <taxon>Pezizomycotina</taxon>
        <taxon>Sordariomycetes</taxon>
        <taxon>Hypocreomycetidae</taxon>
        <taxon>Hypocreales</taxon>
        <taxon>Nectriaceae</taxon>
        <taxon>Fusarium</taxon>
        <taxon>Fusarium oxysporum species complex</taxon>
    </lineage>
</organism>
<dbReference type="OrthoDB" id="5074281at2759"/>
<sequence length="138" mass="15826">MASADSSSVSVNDHDFLSFTEKPTENLDTAGESPQVSESSSTVASRKRFRTPTATDIWTESRQPSRKEPERNRHAQKIWYCKRCAYSQTAHNRVRGHLRDKHYIQISEQPTAKKLDCKLRDRKGMIRVGNLSTNIDEM</sequence>
<name>X0C0K6_FUSOX</name>